<dbReference type="AlphaFoldDB" id="A0A7S0BIS8"/>
<reference evidence="2" key="1">
    <citation type="submission" date="2021-01" db="EMBL/GenBank/DDBJ databases">
        <authorList>
            <person name="Corre E."/>
            <person name="Pelletier E."/>
            <person name="Niang G."/>
            <person name="Scheremetjew M."/>
            <person name="Finn R."/>
            <person name="Kale V."/>
            <person name="Holt S."/>
            <person name="Cochrane G."/>
            <person name="Meng A."/>
            <person name="Brown T."/>
            <person name="Cohen L."/>
        </authorList>
    </citation>
    <scope>NUCLEOTIDE SEQUENCE</scope>
    <source>
        <strain evidence="2">UTEX LB 2760</strain>
    </source>
</reference>
<dbReference type="PANTHER" id="PTHR36311">
    <property type="entry name" value="PHOTOSYSTEM I SUBUNIT O"/>
    <property type="match status" value="1"/>
</dbReference>
<dbReference type="InterPro" id="IPR017498">
    <property type="entry name" value="PSI_PsaO"/>
</dbReference>
<dbReference type="EMBL" id="HBEK01009227">
    <property type="protein sequence ID" value="CAD8395118.1"/>
    <property type="molecule type" value="Transcribed_RNA"/>
</dbReference>
<name>A0A7S0BIS8_9RHOD</name>
<gene>
    <name evidence="2" type="ORF">RMAR0315_LOCUS5104</name>
</gene>
<evidence type="ECO:0000256" key="1">
    <source>
        <dbReference type="SAM" id="Phobius"/>
    </source>
</evidence>
<dbReference type="PANTHER" id="PTHR36311:SF1">
    <property type="entry name" value="PHOTOSYSTEM I SUBUNIT O"/>
    <property type="match status" value="1"/>
</dbReference>
<protein>
    <recommendedName>
        <fullName evidence="3">Photosystem I subunit O</fullName>
    </recommendedName>
</protein>
<accession>A0A7S0BIS8</accession>
<keyword evidence="1" id="KW-1133">Transmembrane helix</keyword>
<evidence type="ECO:0000313" key="2">
    <source>
        <dbReference type="EMBL" id="CAD8395118.1"/>
    </source>
</evidence>
<feature type="transmembrane region" description="Helical" evidence="1">
    <location>
        <begin position="108"/>
        <end position="130"/>
    </location>
</feature>
<organism evidence="2">
    <name type="scientific">Rhodosorus marinus</name>
    <dbReference type="NCBI Taxonomy" id="101924"/>
    <lineage>
        <taxon>Eukaryota</taxon>
        <taxon>Rhodophyta</taxon>
        <taxon>Stylonematophyceae</taxon>
        <taxon>Stylonematales</taxon>
        <taxon>Stylonemataceae</taxon>
        <taxon>Rhodosorus</taxon>
    </lineage>
</organism>
<keyword evidence="1" id="KW-0812">Transmembrane</keyword>
<sequence>MAFLSAGGFIRTKCQGRAMSSFAGQRLAVKKSQRVASVTQMKFDISDGEEFDNNGIVIPLSIIAWVVPSSIPAGIPLFNGSGLTQAYWASIQDNLSRYPKGPALDDPYWTLMVMWHIGMFACLIFGTIGYNGSKRKTF</sequence>
<evidence type="ECO:0008006" key="3">
    <source>
        <dbReference type="Google" id="ProtNLM"/>
    </source>
</evidence>
<dbReference type="Pfam" id="PF22832">
    <property type="entry name" value="PsaO_TMD"/>
    <property type="match status" value="1"/>
</dbReference>
<proteinExistence type="predicted"/>
<keyword evidence="1" id="KW-0472">Membrane</keyword>